<name>A0A7W6FMF4_9HYPH</name>
<evidence type="ECO:0000313" key="2">
    <source>
        <dbReference type="Proteomes" id="UP000545490"/>
    </source>
</evidence>
<evidence type="ECO:0000313" key="1">
    <source>
        <dbReference type="EMBL" id="MBB3919190.1"/>
    </source>
</evidence>
<sequence>MAEIAPSWSIRPIRSAVFIQIMNRQIRILLQQSADSMTGYLYATTKKARWAWTDDEKLRHASYKGLREKQDNAAVYELE</sequence>
<dbReference type="AlphaFoldDB" id="A0A7W6FMF4"/>
<reference evidence="1 2" key="1">
    <citation type="submission" date="2020-08" db="EMBL/GenBank/DDBJ databases">
        <title>Genomic Encyclopedia of Type Strains, Phase IV (KMG-IV): sequencing the most valuable type-strain genomes for metagenomic binning, comparative biology and taxonomic classification.</title>
        <authorList>
            <person name="Goeker M."/>
        </authorList>
    </citation>
    <scope>NUCLEOTIDE SEQUENCE [LARGE SCALE GENOMIC DNA]</scope>
    <source>
        <strain evidence="1 2">DSM 19331</strain>
    </source>
</reference>
<organism evidence="1 2">
    <name type="scientific">Rhizobium fabae</name>
    <dbReference type="NCBI Taxonomy" id="573179"/>
    <lineage>
        <taxon>Bacteria</taxon>
        <taxon>Pseudomonadati</taxon>
        <taxon>Pseudomonadota</taxon>
        <taxon>Alphaproteobacteria</taxon>
        <taxon>Hyphomicrobiales</taxon>
        <taxon>Rhizobiaceae</taxon>
        <taxon>Rhizobium/Agrobacterium group</taxon>
        <taxon>Rhizobium</taxon>
    </lineage>
</organism>
<dbReference type="EMBL" id="JACIDG010000025">
    <property type="protein sequence ID" value="MBB3919190.1"/>
    <property type="molecule type" value="Genomic_DNA"/>
</dbReference>
<protein>
    <submittedName>
        <fullName evidence="1">Uncharacterized protein</fullName>
    </submittedName>
</protein>
<proteinExistence type="predicted"/>
<accession>A0A7W6FMF4</accession>
<dbReference type="Proteomes" id="UP000545490">
    <property type="component" value="Unassembled WGS sequence"/>
</dbReference>
<comment type="caution">
    <text evidence="1">The sequence shown here is derived from an EMBL/GenBank/DDBJ whole genome shotgun (WGS) entry which is preliminary data.</text>
</comment>
<gene>
    <name evidence="1" type="ORF">GGQ65_006532</name>
</gene>